<accession>A0A346E0I0</accession>
<dbReference type="AlphaFoldDB" id="A0A346E0I0"/>
<evidence type="ECO:0000256" key="2">
    <source>
        <dbReference type="ARBA" id="ARBA00011152"/>
    </source>
</evidence>
<keyword evidence="12" id="KW-0808">Transferase</keyword>
<feature type="domain" description="Glutamine amidotransferase" evidence="11">
    <location>
        <begin position="31"/>
        <end position="201"/>
    </location>
</feature>
<dbReference type="PANTHER" id="PTHR42701">
    <property type="entry name" value="IMIDAZOLE GLYCEROL PHOSPHATE SYNTHASE SUBUNIT HISH"/>
    <property type="match status" value="1"/>
</dbReference>
<dbReference type="Proteomes" id="UP000257084">
    <property type="component" value="Chromosome"/>
</dbReference>
<dbReference type="Pfam" id="PF00117">
    <property type="entry name" value="GATase"/>
    <property type="match status" value="1"/>
</dbReference>
<dbReference type="UniPathway" id="UPA00031">
    <property type="reaction ID" value="UER00010"/>
</dbReference>
<evidence type="ECO:0000256" key="7">
    <source>
        <dbReference type="ARBA" id="ARBA00023239"/>
    </source>
</evidence>
<evidence type="ECO:0000256" key="4">
    <source>
        <dbReference type="ARBA" id="ARBA00022801"/>
    </source>
</evidence>
<keyword evidence="3" id="KW-0028">Amino-acid biosynthesis</keyword>
<evidence type="ECO:0000259" key="11">
    <source>
        <dbReference type="Pfam" id="PF00117"/>
    </source>
</evidence>
<evidence type="ECO:0000313" key="13">
    <source>
        <dbReference type="Proteomes" id="UP000257084"/>
    </source>
</evidence>
<feature type="active site" evidence="10">
    <location>
        <position position="186"/>
    </location>
</feature>
<evidence type="ECO:0000256" key="1">
    <source>
        <dbReference type="ARBA" id="ARBA00005091"/>
    </source>
</evidence>
<reference evidence="12 13" key="1">
    <citation type="submission" date="2018-03" db="EMBL/GenBank/DDBJ databases">
        <title>A parallel universe: an anciently diverged bacterial symbiosis in a Hawaiian planthopper (Hemiptera: Cixiidae) reveals rearranged nutritional responsibilities.</title>
        <authorList>
            <person name="Bennett G."/>
            <person name="Mao M."/>
        </authorList>
    </citation>
    <scope>NUCLEOTIDE SEQUENCE [LARGE SCALE GENOMIC DNA]</scope>
    <source>
        <strain evidence="12 13">OLIH</strain>
    </source>
</reference>
<comment type="pathway">
    <text evidence="1">Amino-acid biosynthesis; L-histidine biosynthesis; L-histidine from 5-phospho-alpha-D-ribose 1-diphosphate: step 5/9.</text>
</comment>
<dbReference type="KEGG" id="vfg:C9I84_089"/>
<dbReference type="InterPro" id="IPR017926">
    <property type="entry name" value="GATASE"/>
</dbReference>
<protein>
    <submittedName>
        <fullName evidence="12">Imidazole glycerol phosphate synthase amidotransferase subunit</fullName>
    </submittedName>
</protein>
<dbReference type="GO" id="GO:0016829">
    <property type="term" value="F:lyase activity"/>
    <property type="evidence" value="ECO:0007669"/>
    <property type="project" value="UniProtKB-KW"/>
</dbReference>
<dbReference type="Gene3D" id="3.40.50.880">
    <property type="match status" value="1"/>
</dbReference>
<keyword evidence="5" id="KW-0315">Glutamine amidotransferase</keyword>
<keyword evidence="13" id="KW-1185">Reference proteome</keyword>
<evidence type="ECO:0000256" key="8">
    <source>
        <dbReference type="ARBA" id="ARBA00047838"/>
    </source>
</evidence>
<evidence type="ECO:0000313" key="12">
    <source>
        <dbReference type="EMBL" id="AXN02485.1"/>
    </source>
</evidence>
<keyword evidence="6" id="KW-0368">Histidine biosynthesis</keyword>
<dbReference type="GO" id="GO:0000107">
    <property type="term" value="F:imidazoleglycerol-phosphate synthase activity"/>
    <property type="evidence" value="ECO:0007669"/>
    <property type="project" value="RHEA"/>
</dbReference>
<comment type="catalytic activity">
    <reaction evidence="9">
        <text>L-glutamine + H2O = L-glutamate + NH4(+)</text>
        <dbReference type="Rhea" id="RHEA:15889"/>
        <dbReference type="ChEBI" id="CHEBI:15377"/>
        <dbReference type="ChEBI" id="CHEBI:28938"/>
        <dbReference type="ChEBI" id="CHEBI:29985"/>
        <dbReference type="ChEBI" id="CHEBI:58359"/>
        <dbReference type="EC" id="3.5.1.2"/>
    </reaction>
</comment>
<dbReference type="InterPro" id="IPR010139">
    <property type="entry name" value="Imidazole-glycPsynth_HisH"/>
</dbReference>
<dbReference type="SUPFAM" id="SSF52317">
    <property type="entry name" value="Class I glutamine amidotransferase-like"/>
    <property type="match status" value="1"/>
</dbReference>
<proteinExistence type="predicted"/>
<sequence length="211" mass="24894">MYNMKVGIIDLGYGNLFSIKNSLKRIISKENIIFIKKIKQLKKIDKIIFPGNGSIIDCFNNMKNINFLFLLRKLLITKKKPFLGICLGKQILFNFNKEGKTNGLGLFKGNILKINSKKAPYIGWSKIKEIKRHKITKKIKKLIFYFSHSYYLVKTKYTYYKINYCNNNISSIFISKNFFLLQFHPEKSSYQGLKILKNFIYDNSSFRHIQQ</sequence>
<dbReference type="EMBL" id="CP028360">
    <property type="protein sequence ID" value="AXN02485.1"/>
    <property type="molecule type" value="Genomic_DNA"/>
</dbReference>
<dbReference type="InterPro" id="IPR029062">
    <property type="entry name" value="Class_I_gatase-like"/>
</dbReference>
<dbReference type="NCBIfam" id="TIGR01855">
    <property type="entry name" value="IMP_synth_hisH"/>
    <property type="match status" value="1"/>
</dbReference>
<comment type="catalytic activity">
    <reaction evidence="8">
        <text>5-[(5-phospho-1-deoxy-D-ribulos-1-ylimino)methylamino]-1-(5-phospho-beta-D-ribosyl)imidazole-4-carboxamide + L-glutamine = D-erythro-1-(imidazol-4-yl)glycerol 3-phosphate + 5-amino-1-(5-phospho-beta-D-ribosyl)imidazole-4-carboxamide + L-glutamate + H(+)</text>
        <dbReference type="Rhea" id="RHEA:24793"/>
        <dbReference type="ChEBI" id="CHEBI:15378"/>
        <dbReference type="ChEBI" id="CHEBI:29985"/>
        <dbReference type="ChEBI" id="CHEBI:58278"/>
        <dbReference type="ChEBI" id="CHEBI:58359"/>
        <dbReference type="ChEBI" id="CHEBI:58475"/>
        <dbReference type="ChEBI" id="CHEBI:58525"/>
        <dbReference type="EC" id="4.3.2.10"/>
    </reaction>
</comment>
<evidence type="ECO:0000256" key="6">
    <source>
        <dbReference type="ARBA" id="ARBA00023102"/>
    </source>
</evidence>
<dbReference type="GO" id="GO:0004359">
    <property type="term" value="F:glutaminase activity"/>
    <property type="evidence" value="ECO:0007669"/>
    <property type="project" value="UniProtKB-EC"/>
</dbReference>
<dbReference type="PROSITE" id="PS51273">
    <property type="entry name" value="GATASE_TYPE_1"/>
    <property type="match status" value="1"/>
</dbReference>
<dbReference type="PIRSF" id="PIRSF000495">
    <property type="entry name" value="Amidotransf_hisH"/>
    <property type="match status" value="1"/>
</dbReference>
<name>A0A346E0I0_9PROT</name>
<keyword evidence="4" id="KW-0378">Hydrolase</keyword>
<evidence type="ECO:0000256" key="9">
    <source>
        <dbReference type="ARBA" id="ARBA00049534"/>
    </source>
</evidence>
<evidence type="ECO:0000256" key="3">
    <source>
        <dbReference type="ARBA" id="ARBA00022605"/>
    </source>
</evidence>
<feature type="active site" description="Nucleophile" evidence="10">
    <location>
        <position position="86"/>
    </location>
</feature>
<feature type="active site" evidence="10">
    <location>
        <position position="184"/>
    </location>
</feature>
<dbReference type="PANTHER" id="PTHR42701:SF1">
    <property type="entry name" value="IMIDAZOLE GLYCEROL PHOSPHATE SYNTHASE SUBUNIT HISH"/>
    <property type="match status" value="1"/>
</dbReference>
<dbReference type="GO" id="GO:0000105">
    <property type="term" value="P:L-histidine biosynthetic process"/>
    <property type="evidence" value="ECO:0007669"/>
    <property type="project" value="UniProtKB-UniPathway"/>
</dbReference>
<organism evidence="12 13">
    <name type="scientific">Candidatus Vidania fulgoroideorum</name>
    <dbReference type="NCBI Taxonomy" id="881286"/>
    <lineage>
        <taxon>Bacteria</taxon>
        <taxon>Pseudomonadati</taxon>
        <taxon>Pseudomonadota</taxon>
        <taxon>Betaproteobacteria</taxon>
        <taxon>Candidatus Vidania</taxon>
    </lineage>
</organism>
<gene>
    <name evidence="12" type="ORF">C9I84_089</name>
</gene>
<evidence type="ECO:0000256" key="10">
    <source>
        <dbReference type="PIRSR" id="PIRSR000495-1"/>
    </source>
</evidence>
<keyword evidence="7" id="KW-0456">Lyase</keyword>
<comment type="subunit">
    <text evidence="2">Heterodimer of HisH and HisF.</text>
</comment>
<evidence type="ECO:0000256" key="5">
    <source>
        <dbReference type="ARBA" id="ARBA00022962"/>
    </source>
</evidence>